<dbReference type="Pfam" id="PF03141">
    <property type="entry name" value="Methyltransf_29"/>
    <property type="match status" value="1"/>
</dbReference>
<evidence type="ECO:0000313" key="12">
    <source>
        <dbReference type="EMBL" id="KAJ8764003.1"/>
    </source>
</evidence>
<dbReference type="Gene3D" id="3.40.50.150">
    <property type="entry name" value="Vaccinia Virus protein VP39"/>
    <property type="match status" value="1"/>
</dbReference>
<keyword evidence="7 10" id="KW-0472">Membrane</keyword>
<dbReference type="SUPFAM" id="SSF53335">
    <property type="entry name" value="S-adenosyl-L-methionine-dependent methyltransferases"/>
    <property type="match status" value="2"/>
</dbReference>
<feature type="compositionally biased region" description="Polar residues" evidence="11">
    <location>
        <begin position="69"/>
        <end position="86"/>
    </location>
</feature>
<keyword evidence="3 10" id="KW-0808">Transferase</keyword>
<accession>A0AAV8TCS3</accession>
<evidence type="ECO:0000256" key="8">
    <source>
        <dbReference type="ARBA" id="ARBA00023180"/>
    </source>
</evidence>
<evidence type="ECO:0000256" key="6">
    <source>
        <dbReference type="ARBA" id="ARBA00022989"/>
    </source>
</evidence>
<dbReference type="PANTHER" id="PTHR10108">
    <property type="entry name" value="SAM-DEPENDENT METHYLTRANSFERASE"/>
    <property type="match status" value="1"/>
</dbReference>
<dbReference type="InterPro" id="IPR004159">
    <property type="entry name" value="Put_SAM_MeTrfase"/>
</dbReference>
<dbReference type="GO" id="GO:0005802">
    <property type="term" value="C:trans-Golgi network"/>
    <property type="evidence" value="ECO:0007669"/>
    <property type="project" value="TreeGrafter"/>
</dbReference>
<dbReference type="PANTHER" id="PTHR10108:SF887">
    <property type="entry name" value="METHYLTRANSFERASE PMT22-RELATED"/>
    <property type="match status" value="1"/>
</dbReference>
<feature type="compositionally biased region" description="Pro residues" evidence="11">
    <location>
        <begin position="51"/>
        <end position="62"/>
    </location>
</feature>
<keyword evidence="2 10" id="KW-0489">Methyltransferase</keyword>
<proteinExistence type="inferred from homology"/>
<keyword evidence="13" id="KW-1185">Reference proteome</keyword>
<comment type="similarity">
    <text evidence="1 10">Belongs to the methyltransferase superfamily.</text>
</comment>
<gene>
    <name evidence="12" type="ORF">K2173_004876</name>
</gene>
<evidence type="ECO:0000256" key="7">
    <source>
        <dbReference type="ARBA" id="ARBA00023136"/>
    </source>
</evidence>
<organism evidence="12 13">
    <name type="scientific">Erythroxylum novogranatense</name>
    <dbReference type="NCBI Taxonomy" id="1862640"/>
    <lineage>
        <taxon>Eukaryota</taxon>
        <taxon>Viridiplantae</taxon>
        <taxon>Streptophyta</taxon>
        <taxon>Embryophyta</taxon>
        <taxon>Tracheophyta</taxon>
        <taxon>Spermatophyta</taxon>
        <taxon>Magnoliopsida</taxon>
        <taxon>eudicotyledons</taxon>
        <taxon>Gunneridae</taxon>
        <taxon>Pentapetalae</taxon>
        <taxon>rosids</taxon>
        <taxon>fabids</taxon>
        <taxon>Malpighiales</taxon>
        <taxon>Erythroxylaceae</taxon>
        <taxon>Erythroxylum</taxon>
    </lineage>
</organism>
<evidence type="ECO:0000256" key="5">
    <source>
        <dbReference type="ARBA" id="ARBA00022968"/>
    </source>
</evidence>
<dbReference type="GO" id="GO:0005768">
    <property type="term" value="C:endosome"/>
    <property type="evidence" value="ECO:0007669"/>
    <property type="project" value="TreeGrafter"/>
</dbReference>
<dbReference type="FunFam" id="3.40.50.150:FF:000084">
    <property type="entry name" value="probable methyltransferase PMT23"/>
    <property type="match status" value="1"/>
</dbReference>
<keyword evidence="8 10" id="KW-0325">Glycoprotein</keyword>
<dbReference type="Proteomes" id="UP001159364">
    <property type="component" value="Linkage Group LG05"/>
</dbReference>
<evidence type="ECO:0000256" key="4">
    <source>
        <dbReference type="ARBA" id="ARBA00022692"/>
    </source>
</evidence>
<reference evidence="12 13" key="1">
    <citation type="submission" date="2021-09" db="EMBL/GenBank/DDBJ databases">
        <title>Genomic insights and catalytic innovation underlie evolution of tropane alkaloids biosynthesis.</title>
        <authorList>
            <person name="Wang Y.-J."/>
            <person name="Tian T."/>
            <person name="Huang J.-P."/>
            <person name="Huang S.-X."/>
        </authorList>
    </citation>
    <scope>NUCLEOTIDE SEQUENCE [LARGE SCALE GENOMIC DNA]</scope>
    <source>
        <strain evidence="12">KIB-2018</strain>
        <tissue evidence="12">Leaf</tissue>
    </source>
</reference>
<keyword evidence="4 10" id="KW-0812">Transmembrane</keyword>
<comment type="subcellular location">
    <subcellularLocation>
        <location evidence="9">Endomembrane system</location>
        <topology evidence="9">Single-pass type II membrane protein</topology>
    </subcellularLocation>
    <subcellularLocation>
        <location evidence="10">Membrane</location>
        <topology evidence="10">Single-pass type II membrane protein</topology>
    </subcellularLocation>
</comment>
<sequence length="627" mass="71554">MAISVPNLIKERKFPFIFALFLLILATIFLYANEIHLPYFPLSDLQRQTAHPPPSVSPPPANPIHVPITNDSPKATSIPSPTASSNKDIKQDITDRNYRWTRAGGTALIDVDLNITWGLCRGPAAVDYIPCLDNFKAIKELKSRRHMEHRERHCPKPSPSCLVPLPKGYKIRIRWPKSRDMIWYDNVPHPKLVEYKKNQNWVRKDGDHFVFPGGGTQFKDGVSDYIEFIEAVLPTIEWGRRTRVVLDVGCGVASFGGYLMDRYVLTMSFAPKDEHEAQIQFALERGIPATLSVIGTQQLTYPDNAYDLIHCARCRVHWDADGGKPLMELNRILRPGGFFVWSATPVYRKDERDRNVWNSMVALTQSMCWKVVAKALHPSGVGVVIYEKPASNSCYKKRQEKNPPMCDQKDGKNVSWYTPLNRCLARLPVDNTGKLMSWPTQWPDRLTSKPPSLSTEPVSEEVYNEDTRQWAALVSDVYLEMLGIKWSTVRNIMDMNAGYGGFAAALVDLPYWVMNVIPIDGKDTLPIIFDRGLIGIYHDWCESFNTYPRTYDMLHASFLLKMLSERCEIMTVAVEMDRILRPGGYILIQDTLGMINKLNPILRSLHWSTNLYQDQFLVGTKGFWRPS</sequence>
<dbReference type="GO" id="GO:0032259">
    <property type="term" value="P:methylation"/>
    <property type="evidence" value="ECO:0007669"/>
    <property type="project" value="UniProtKB-KW"/>
</dbReference>
<keyword evidence="6 10" id="KW-1133">Transmembrane helix</keyword>
<evidence type="ECO:0000256" key="10">
    <source>
        <dbReference type="RuleBase" id="RU366043"/>
    </source>
</evidence>
<dbReference type="GO" id="GO:0008168">
    <property type="term" value="F:methyltransferase activity"/>
    <property type="evidence" value="ECO:0007669"/>
    <property type="project" value="UniProtKB-UniRule"/>
</dbReference>
<dbReference type="EMBL" id="JAIWQS010000005">
    <property type="protein sequence ID" value="KAJ8764003.1"/>
    <property type="molecule type" value="Genomic_DNA"/>
</dbReference>
<comment type="caution">
    <text evidence="12">The sequence shown here is derived from an EMBL/GenBank/DDBJ whole genome shotgun (WGS) entry which is preliminary data.</text>
</comment>
<name>A0AAV8TCS3_9ROSI</name>
<evidence type="ECO:0000256" key="1">
    <source>
        <dbReference type="ARBA" id="ARBA00008361"/>
    </source>
</evidence>
<feature type="transmembrane region" description="Helical" evidence="10">
    <location>
        <begin position="14"/>
        <end position="32"/>
    </location>
</feature>
<evidence type="ECO:0000256" key="3">
    <source>
        <dbReference type="ARBA" id="ARBA00022679"/>
    </source>
</evidence>
<protein>
    <recommendedName>
        <fullName evidence="10">Methyltransferase</fullName>
        <ecNumber evidence="10">2.1.1.-</ecNumber>
    </recommendedName>
</protein>
<feature type="region of interest" description="Disordered" evidence="11">
    <location>
        <begin position="48"/>
        <end position="90"/>
    </location>
</feature>
<evidence type="ECO:0000256" key="11">
    <source>
        <dbReference type="SAM" id="MobiDB-lite"/>
    </source>
</evidence>
<evidence type="ECO:0000256" key="2">
    <source>
        <dbReference type="ARBA" id="ARBA00022603"/>
    </source>
</evidence>
<dbReference type="EC" id="2.1.1.-" evidence="10"/>
<dbReference type="CDD" id="cd02440">
    <property type="entry name" value="AdoMet_MTases"/>
    <property type="match status" value="1"/>
</dbReference>
<dbReference type="GO" id="GO:0016020">
    <property type="term" value="C:membrane"/>
    <property type="evidence" value="ECO:0007669"/>
    <property type="project" value="UniProtKB-SubCell"/>
</dbReference>
<keyword evidence="5 10" id="KW-0735">Signal-anchor</keyword>
<dbReference type="AlphaFoldDB" id="A0AAV8TCS3"/>
<evidence type="ECO:0000313" key="13">
    <source>
        <dbReference type="Proteomes" id="UP001159364"/>
    </source>
</evidence>
<evidence type="ECO:0000256" key="9">
    <source>
        <dbReference type="ARBA" id="ARBA00060399"/>
    </source>
</evidence>
<dbReference type="InterPro" id="IPR029063">
    <property type="entry name" value="SAM-dependent_MTases_sf"/>
</dbReference>